<evidence type="ECO:0000256" key="4">
    <source>
        <dbReference type="SAM" id="MobiDB-lite"/>
    </source>
</evidence>
<dbReference type="PANTHER" id="PTHR13049:SF2">
    <property type="entry name" value="COILED-COIL DOMAIN-CONTAINING PROTEIN 25"/>
    <property type="match status" value="1"/>
</dbReference>
<feature type="compositionally biased region" description="Basic and acidic residues" evidence="4">
    <location>
        <begin position="271"/>
        <end position="301"/>
    </location>
</feature>
<feature type="region of interest" description="Disordered" evidence="4">
    <location>
        <begin position="1"/>
        <end position="34"/>
    </location>
</feature>
<keyword evidence="6" id="KW-1185">Reference proteome</keyword>
<evidence type="ECO:0000313" key="7">
    <source>
        <dbReference type="WBParaSite" id="L893_g22877.t1"/>
    </source>
</evidence>
<feature type="domain" description="NFACT RNA-binding" evidence="5">
    <location>
        <begin position="114"/>
        <end position="219"/>
    </location>
</feature>
<evidence type="ECO:0000313" key="6">
    <source>
        <dbReference type="Proteomes" id="UP000095287"/>
    </source>
</evidence>
<proteinExistence type="inferred from homology"/>
<dbReference type="PANTHER" id="PTHR13049">
    <property type="entry name" value="DUF814-RELATED"/>
    <property type="match status" value="1"/>
</dbReference>
<organism evidence="6 7">
    <name type="scientific">Steinernema glaseri</name>
    <dbReference type="NCBI Taxonomy" id="37863"/>
    <lineage>
        <taxon>Eukaryota</taxon>
        <taxon>Metazoa</taxon>
        <taxon>Ecdysozoa</taxon>
        <taxon>Nematoda</taxon>
        <taxon>Chromadorea</taxon>
        <taxon>Rhabditida</taxon>
        <taxon>Tylenchina</taxon>
        <taxon>Panagrolaimomorpha</taxon>
        <taxon>Strongyloidoidea</taxon>
        <taxon>Steinernematidae</taxon>
        <taxon>Steinernema</taxon>
    </lineage>
</organism>
<feature type="region of interest" description="Disordered" evidence="4">
    <location>
        <begin position="68"/>
        <end position="94"/>
    </location>
</feature>
<name>A0A1I7Z565_9BILA</name>
<dbReference type="AlphaFoldDB" id="A0A1I7Z565"/>
<evidence type="ECO:0000256" key="2">
    <source>
        <dbReference type="ARBA" id="ARBA00016700"/>
    </source>
</evidence>
<comment type="similarity">
    <text evidence="1">Belongs to the CCDC25 family.</text>
</comment>
<dbReference type="Proteomes" id="UP000095287">
    <property type="component" value="Unplaced"/>
</dbReference>
<evidence type="ECO:0000256" key="3">
    <source>
        <dbReference type="ARBA" id="ARBA00024214"/>
    </source>
</evidence>
<dbReference type="Pfam" id="PF05670">
    <property type="entry name" value="NFACT-R_1"/>
    <property type="match status" value="1"/>
</dbReference>
<feature type="region of interest" description="Disordered" evidence="4">
    <location>
        <begin position="271"/>
        <end position="315"/>
    </location>
</feature>
<evidence type="ECO:0000259" key="5">
    <source>
        <dbReference type="Pfam" id="PF05670"/>
    </source>
</evidence>
<feature type="compositionally biased region" description="Basic and acidic residues" evidence="4">
    <location>
        <begin position="18"/>
        <end position="34"/>
    </location>
</feature>
<reference evidence="7" key="1">
    <citation type="submission" date="2016-11" db="UniProtKB">
        <authorList>
            <consortium name="WormBaseParasite"/>
        </authorList>
    </citation>
    <scope>IDENTIFICATION</scope>
</reference>
<evidence type="ECO:0000256" key="1">
    <source>
        <dbReference type="ARBA" id="ARBA00008998"/>
    </source>
</evidence>
<dbReference type="InterPro" id="IPR008532">
    <property type="entry name" value="NFACT_RNA-bd"/>
</dbReference>
<sequence>MLGHPATKTGIRSFSITRVEREKQTKTSRRPIDGAVRRRVITSANSARLTQLSTGLWRRACRMTRFFITPRDGGEPSSGQKRPARGDSPRWPGGNRIFFRNPIRQESKMVLKYYSNAVNPPAMIYMGRDKVENENLIRWGWPEDVWFHVDNLSSAHVYLRLEAGQTIEDVPKELIEDCAQLVKANSIKGCKMSDVVVCYTPWENLRKTGDMDVGQIGFHRDKDVKKIRVEKKNDVVNRLKKTEVKDHVIDYQAEREARDAKLRSIDKARKREQLAQQEAERKRLEQEREQMSYDRLMDDSKMTSNADGNDSDDFM</sequence>
<dbReference type="InterPro" id="IPR039730">
    <property type="entry name" value="Jlp2/Ccd25"/>
</dbReference>
<dbReference type="WBParaSite" id="L893_g22877.t1">
    <property type="protein sequence ID" value="L893_g22877.t1"/>
    <property type="gene ID" value="L893_g22877"/>
</dbReference>
<accession>A0A1I7Z565</accession>
<protein>
    <recommendedName>
        <fullName evidence="2">Coiled-coil domain-containing protein 25</fullName>
    </recommendedName>
</protein>
<comment type="subunit">
    <text evidence="3">Interacts (via cytoplasmic region) with ILK.</text>
</comment>